<dbReference type="STRING" id="7719.ENSCINP00000008498"/>
<dbReference type="GeneID" id="100186426"/>
<organism evidence="2 3">
    <name type="scientific">Ciona intestinalis</name>
    <name type="common">Transparent sea squirt</name>
    <name type="synonym">Ascidia intestinalis</name>
    <dbReference type="NCBI Taxonomy" id="7719"/>
    <lineage>
        <taxon>Eukaryota</taxon>
        <taxon>Metazoa</taxon>
        <taxon>Chordata</taxon>
        <taxon>Tunicata</taxon>
        <taxon>Ascidiacea</taxon>
        <taxon>Phlebobranchia</taxon>
        <taxon>Cionidae</taxon>
        <taxon>Ciona</taxon>
    </lineage>
</organism>
<dbReference type="OrthoDB" id="5548359at2759"/>
<dbReference type="Ensembl" id="ENSCINT00000008498.3">
    <property type="protein sequence ID" value="ENSCINP00000008498.3"/>
    <property type="gene ID" value="ENSCING00000004122.3"/>
</dbReference>
<protein>
    <submittedName>
        <fullName evidence="2">Negative elongation factor B</fullName>
    </submittedName>
</protein>
<dbReference type="HOGENOM" id="CLU_037919_0_0_1"/>
<feature type="compositionally biased region" description="Basic and acidic residues" evidence="1">
    <location>
        <begin position="418"/>
        <end position="431"/>
    </location>
</feature>
<gene>
    <name evidence="2" type="primary">LOC100186426</name>
</gene>
<accession>A0A1W2WFJ2</accession>
<evidence type="ECO:0000256" key="1">
    <source>
        <dbReference type="SAM" id="MobiDB-lite"/>
    </source>
</evidence>
<dbReference type="KEGG" id="cin:100186426"/>
<reference evidence="2" key="2">
    <citation type="submission" date="2025-08" db="UniProtKB">
        <authorList>
            <consortium name="Ensembl"/>
        </authorList>
    </citation>
    <scope>IDENTIFICATION</scope>
</reference>
<dbReference type="GeneTree" id="ENSGT00390000012665"/>
<dbReference type="PANTHER" id="PTHR13503:SF3">
    <property type="entry name" value="NEGATIVE ELONGATION FACTOR B"/>
    <property type="match status" value="1"/>
</dbReference>
<dbReference type="Pfam" id="PF06209">
    <property type="entry name" value="COBRA1"/>
    <property type="match status" value="1"/>
</dbReference>
<keyword evidence="3" id="KW-1185">Reference proteome</keyword>
<dbReference type="Proteomes" id="UP000008144">
    <property type="component" value="Unassembled WGS sequence"/>
</dbReference>
<dbReference type="FunCoup" id="F6XUA1">
    <property type="interactions" value="358"/>
</dbReference>
<accession>F6XUA1</accession>
<dbReference type="AlphaFoldDB" id="F6XUA1"/>
<dbReference type="GO" id="GO:0034244">
    <property type="term" value="P:negative regulation of transcription elongation by RNA polymerase II"/>
    <property type="evidence" value="ECO:0000318"/>
    <property type="project" value="GO_Central"/>
</dbReference>
<evidence type="ECO:0000313" key="2">
    <source>
        <dbReference type="Ensembl" id="ENSCINP00000008498.3"/>
    </source>
</evidence>
<reference evidence="3" key="1">
    <citation type="journal article" date="2002" name="Science">
        <title>The draft genome of Ciona intestinalis: insights into chordate and vertebrate origins.</title>
        <authorList>
            <person name="Dehal P."/>
            <person name="Satou Y."/>
            <person name="Campbell R.K."/>
            <person name="Chapman J."/>
            <person name="Degnan B."/>
            <person name="De Tomaso A."/>
            <person name="Davidson B."/>
            <person name="Di Gregorio A."/>
            <person name="Gelpke M."/>
            <person name="Goodstein D.M."/>
            <person name="Harafuji N."/>
            <person name="Hastings K.E."/>
            <person name="Ho I."/>
            <person name="Hotta K."/>
            <person name="Huang W."/>
            <person name="Kawashima T."/>
            <person name="Lemaire P."/>
            <person name="Martinez D."/>
            <person name="Meinertzhagen I.A."/>
            <person name="Necula S."/>
            <person name="Nonaka M."/>
            <person name="Putnam N."/>
            <person name="Rash S."/>
            <person name="Saiga H."/>
            <person name="Satake M."/>
            <person name="Terry A."/>
            <person name="Yamada L."/>
            <person name="Wang H.G."/>
            <person name="Awazu S."/>
            <person name="Azumi K."/>
            <person name="Boore J."/>
            <person name="Branno M."/>
            <person name="Chin-Bow S."/>
            <person name="DeSantis R."/>
            <person name="Doyle S."/>
            <person name="Francino P."/>
            <person name="Keys D.N."/>
            <person name="Haga S."/>
            <person name="Hayashi H."/>
            <person name="Hino K."/>
            <person name="Imai K.S."/>
            <person name="Inaba K."/>
            <person name="Kano S."/>
            <person name="Kobayashi K."/>
            <person name="Kobayashi M."/>
            <person name="Lee B.I."/>
            <person name="Makabe K.W."/>
            <person name="Manohar C."/>
            <person name="Matassi G."/>
            <person name="Medina M."/>
            <person name="Mochizuki Y."/>
            <person name="Mount S."/>
            <person name="Morishita T."/>
            <person name="Miura S."/>
            <person name="Nakayama A."/>
            <person name="Nishizaka S."/>
            <person name="Nomoto H."/>
            <person name="Ohta F."/>
            <person name="Oishi K."/>
            <person name="Rigoutsos I."/>
            <person name="Sano M."/>
            <person name="Sasaki A."/>
            <person name="Sasakura Y."/>
            <person name="Shoguchi E."/>
            <person name="Shin-i T."/>
            <person name="Spagnuolo A."/>
            <person name="Stainier D."/>
            <person name="Suzuki M.M."/>
            <person name="Tassy O."/>
            <person name="Takatori N."/>
            <person name="Tokuoka M."/>
            <person name="Yagi K."/>
            <person name="Yoshizaki F."/>
            <person name="Wada S."/>
            <person name="Zhang C."/>
            <person name="Hyatt P.D."/>
            <person name="Larimer F."/>
            <person name="Detter C."/>
            <person name="Doggett N."/>
            <person name="Glavina T."/>
            <person name="Hawkins T."/>
            <person name="Richardson P."/>
            <person name="Lucas S."/>
            <person name="Kohara Y."/>
            <person name="Levine M."/>
            <person name="Satoh N."/>
            <person name="Rokhsar D.S."/>
        </authorList>
    </citation>
    <scope>NUCLEOTIDE SEQUENCE [LARGE SCALE GENOMIC DNA]</scope>
</reference>
<evidence type="ECO:0000313" key="3">
    <source>
        <dbReference type="Proteomes" id="UP000008144"/>
    </source>
</evidence>
<name>F6XUA1_CIOIN</name>
<reference evidence="2" key="3">
    <citation type="submission" date="2025-09" db="UniProtKB">
        <authorList>
            <consortium name="Ensembl"/>
        </authorList>
    </citation>
    <scope>IDENTIFICATION</scope>
</reference>
<sequence length="605" mass="68887">MAQALEDMGIAGKSFLQEALTNTTDPLGAIEEFQQENSILLPSLQPALPLLDLHDLKRLDFHQSVFEVLRDHLLNRITEISKEKDSSEKLNAILEKSFPVIKIDSLVPVSMCLLKHLPKVPEKYISVLTKDKSLYSACPIQVKRQIWQKNQTIFGDEVLPLLTRYIKEKEVVLLDGECLEGNNFFTSSPKSRRQGHVVKTLTEMIGKNIRLYDMVLQFLRTLFLKTHNVHYCSLRSEMLMSLHDLEVTEVCTVDPCYKFTWCLDACIREHYVDVKRARELQGFLDNVRKGHEQVLGDLSMILCDPFAVNTMLWSVMKIIHELTVKETLPRESTELMLLIRMLKLGQSAWDIINKQIFKEPKVDVDISNKFIPCMVCIGVCEQSVLLRNKVKNLRKSVADCDVTTPDDDQSKKKSKPKKAADIGDESNDKETSSTTINYIHKHIEKDQLCRIILMWFTLHLVKNKRKTQLIQVLPILGKECSMDNVFLHALTTSFTAHPELVADDNLCQALFNKLLVVTKSLKETQHRQILRLVINVCHKLPAERLKILITKLEPKGKKAAEVLIQLHQKLKTKVSSLQSSAAPSEPADPTSASNILGVATIIKHH</sequence>
<dbReference type="PANTHER" id="PTHR13503">
    <property type="entry name" value="NEGATIVE ELONGATION FACTOR COMPLEX MEMBER B"/>
    <property type="match status" value="1"/>
</dbReference>
<dbReference type="GO" id="GO:0032021">
    <property type="term" value="C:NELF complex"/>
    <property type="evidence" value="ECO:0000318"/>
    <property type="project" value="GO_Central"/>
</dbReference>
<dbReference type="RefSeq" id="XP_002130034.1">
    <property type="nucleotide sequence ID" value="XM_002129998.5"/>
</dbReference>
<feature type="region of interest" description="Disordered" evidence="1">
    <location>
        <begin position="401"/>
        <end position="431"/>
    </location>
</feature>
<dbReference type="InParanoid" id="F6XUA1"/>
<dbReference type="InterPro" id="IPR010405">
    <property type="entry name" value="COBRA1"/>
</dbReference>
<proteinExistence type="predicted"/>